<organism evidence="2 3">
    <name type="scientific">Martelella lutilitoris</name>
    <dbReference type="NCBI Taxonomy" id="2583532"/>
    <lineage>
        <taxon>Bacteria</taxon>
        <taxon>Pseudomonadati</taxon>
        <taxon>Pseudomonadota</taxon>
        <taxon>Alphaproteobacteria</taxon>
        <taxon>Hyphomicrobiales</taxon>
        <taxon>Aurantimonadaceae</taxon>
        <taxon>Martelella</taxon>
    </lineage>
</organism>
<name>A0A5C4JTJ0_9HYPH</name>
<accession>A0A5C4JTJ0</accession>
<reference evidence="2 3" key="2">
    <citation type="submission" date="2019-06" db="EMBL/GenBank/DDBJ databases">
        <title>Martelella lutilitoris sp. nov., isolated from a tidal mudflat.</title>
        <authorList>
            <person name="Kim Y.-J."/>
        </authorList>
    </citation>
    <scope>NUCLEOTIDE SEQUENCE [LARGE SCALE GENOMIC DNA]</scope>
    <source>
        <strain evidence="2 3">GH2-6</strain>
    </source>
</reference>
<feature type="chain" id="PRO_5023083470" description="Invasion associated locus B family protein" evidence="1">
    <location>
        <begin position="32"/>
        <end position="212"/>
    </location>
</feature>
<dbReference type="AlphaFoldDB" id="A0A5C4JTJ0"/>
<dbReference type="EMBL" id="VCLB01000003">
    <property type="protein sequence ID" value="TNB48514.1"/>
    <property type="molecule type" value="Genomic_DNA"/>
</dbReference>
<dbReference type="Proteomes" id="UP000307874">
    <property type="component" value="Unassembled WGS sequence"/>
</dbReference>
<dbReference type="Pfam" id="PF06776">
    <property type="entry name" value="IalB"/>
    <property type="match status" value="1"/>
</dbReference>
<gene>
    <name evidence="2" type="ORF">FF124_05085</name>
</gene>
<dbReference type="InterPro" id="IPR010642">
    <property type="entry name" value="Invasion_prot_B"/>
</dbReference>
<reference evidence="2 3" key="1">
    <citation type="submission" date="2019-05" db="EMBL/GenBank/DDBJ databases">
        <authorList>
            <person name="Lee S.D."/>
        </authorList>
    </citation>
    <scope>NUCLEOTIDE SEQUENCE [LARGE SCALE GENOMIC DNA]</scope>
    <source>
        <strain evidence="2 3">GH2-6</strain>
    </source>
</reference>
<evidence type="ECO:0000313" key="3">
    <source>
        <dbReference type="Proteomes" id="UP000307874"/>
    </source>
</evidence>
<keyword evidence="1" id="KW-0732">Signal</keyword>
<dbReference type="OrthoDB" id="7269060at2"/>
<keyword evidence="3" id="KW-1185">Reference proteome</keyword>
<protein>
    <recommendedName>
        <fullName evidence="4">Invasion associated locus B family protein</fullName>
    </recommendedName>
</protein>
<comment type="caution">
    <text evidence="2">The sequence shown here is derived from an EMBL/GenBank/DDBJ whole genome shotgun (WGS) entry which is preliminary data.</text>
</comment>
<sequence length="212" mass="22035">MNREIKGKYMKTITGFVALAGALLITTAASAQQSEPVAASDTTVSYGDWSQHCMLVQIQKADEKEPGPPQRVCEATQTLNVQQQDGGQVQRILTVAVGSLPGVDAPRLVVQTPSNVDLRAGVSFTVGGEPAGQPVKGGAVGSTDAGKELKMTYVTCGQVCAADMELSAAQLKELKETKSASVTFKIMNGQQIALPLSMKGFSAAVSAAPPVN</sequence>
<proteinExistence type="predicted"/>
<evidence type="ECO:0000313" key="2">
    <source>
        <dbReference type="EMBL" id="TNB48514.1"/>
    </source>
</evidence>
<dbReference type="InterPro" id="IPR038696">
    <property type="entry name" value="IalB_sf"/>
</dbReference>
<evidence type="ECO:0008006" key="4">
    <source>
        <dbReference type="Google" id="ProtNLM"/>
    </source>
</evidence>
<evidence type="ECO:0000256" key="1">
    <source>
        <dbReference type="SAM" id="SignalP"/>
    </source>
</evidence>
<feature type="signal peptide" evidence="1">
    <location>
        <begin position="1"/>
        <end position="31"/>
    </location>
</feature>
<dbReference type="Gene3D" id="2.60.40.1880">
    <property type="entry name" value="Invasion associated locus B (IalB) protein"/>
    <property type="match status" value="1"/>
</dbReference>